<sequence length="160" mass="19447">MYPYFGYAYPYRTPDVTSWKKYIKNNERFLSLLNESIRDERMAQQFYGELFQFAITPFERSMIQHAFVDERKHEQMLLQVYRNLEGRDPELPHVRAPEVREFTEGVKKAFLDELEAQETYREMMLLVSGEAYALRDYLFEIWSDEVEHAQRFTYIRAERT</sequence>
<dbReference type="Gene3D" id="1.20.1260.10">
    <property type="match status" value="1"/>
</dbReference>
<dbReference type="InterPro" id="IPR012347">
    <property type="entry name" value="Ferritin-like"/>
</dbReference>
<dbReference type="Proteomes" id="UP001057291">
    <property type="component" value="Unassembled WGS sequence"/>
</dbReference>
<comment type="caution">
    <text evidence="2">The sequence shown here is derived from an EMBL/GenBank/DDBJ whole genome shotgun (WGS) entry which is preliminary data.</text>
</comment>
<evidence type="ECO:0000313" key="3">
    <source>
        <dbReference type="Proteomes" id="UP001057291"/>
    </source>
</evidence>
<dbReference type="EMBL" id="BOQE01000001">
    <property type="protein sequence ID" value="GIM46868.1"/>
    <property type="molecule type" value="Genomic_DNA"/>
</dbReference>
<evidence type="ECO:0000313" key="2">
    <source>
        <dbReference type="EMBL" id="GIM46868.1"/>
    </source>
</evidence>
<dbReference type="InterPro" id="IPR003251">
    <property type="entry name" value="Rr_diiron-bd_dom"/>
</dbReference>
<gene>
    <name evidence="2" type="ORF">DNHGIG_24170</name>
</gene>
<reference evidence="2" key="1">
    <citation type="journal article" date="2023" name="Int. J. Syst. Evol. Microbiol.">
        <title>Collibacillus ludicampi gen. nov., sp. nov., a new soil bacterium of the family Alicyclobacillaceae.</title>
        <authorList>
            <person name="Jojima T."/>
            <person name="Ioku Y."/>
            <person name="Fukuta Y."/>
            <person name="Shirasaka N."/>
            <person name="Matsumura Y."/>
            <person name="Mori M."/>
        </authorList>
    </citation>
    <scope>NUCLEOTIDE SEQUENCE</scope>
    <source>
        <strain evidence="2">TP075</strain>
    </source>
</reference>
<accession>A0AAV4LGH0</accession>
<name>A0AAV4LGH0_9BACL</name>
<feature type="domain" description="Rubrerythrin diiron-binding" evidence="1">
    <location>
        <begin position="32"/>
        <end position="153"/>
    </location>
</feature>
<dbReference type="GO" id="GO:0046872">
    <property type="term" value="F:metal ion binding"/>
    <property type="evidence" value="ECO:0007669"/>
    <property type="project" value="InterPro"/>
</dbReference>
<proteinExistence type="predicted"/>
<keyword evidence="3" id="KW-1185">Reference proteome</keyword>
<dbReference type="Pfam" id="PF02915">
    <property type="entry name" value="Rubrerythrin"/>
    <property type="match status" value="1"/>
</dbReference>
<dbReference type="AlphaFoldDB" id="A0AAV4LGH0"/>
<dbReference type="SUPFAM" id="SSF47240">
    <property type="entry name" value="Ferritin-like"/>
    <property type="match status" value="1"/>
</dbReference>
<dbReference type="CDD" id="cd00657">
    <property type="entry name" value="Ferritin_like"/>
    <property type="match status" value="1"/>
</dbReference>
<dbReference type="InterPro" id="IPR009078">
    <property type="entry name" value="Ferritin-like_SF"/>
</dbReference>
<dbReference type="RefSeq" id="WP_282199916.1">
    <property type="nucleotide sequence ID" value="NZ_BOQE01000001.1"/>
</dbReference>
<protein>
    <recommendedName>
        <fullName evidence="1">Rubrerythrin diiron-binding domain-containing protein</fullName>
    </recommendedName>
</protein>
<dbReference type="GO" id="GO:0016491">
    <property type="term" value="F:oxidoreductase activity"/>
    <property type="evidence" value="ECO:0007669"/>
    <property type="project" value="InterPro"/>
</dbReference>
<organism evidence="2 3">
    <name type="scientific">Collibacillus ludicampi</name>
    <dbReference type="NCBI Taxonomy" id="2771369"/>
    <lineage>
        <taxon>Bacteria</taxon>
        <taxon>Bacillati</taxon>
        <taxon>Bacillota</taxon>
        <taxon>Bacilli</taxon>
        <taxon>Bacillales</taxon>
        <taxon>Alicyclobacillaceae</taxon>
        <taxon>Collibacillus</taxon>
    </lineage>
</organism>
<evidence type="ECO:0000259" key="1">
    <source>
        <dbReference type="Pfam" id="PF02915"/>
    </source>
</evidence>